<evidence type="ECO:0000313" key="8">
    <source>
        <dbReference type="EMBL" id="AOV18050.1"/>
    </source>
</evidence>
<evidence type="ECO:0000256" key="6">
    <source>
        <dbReference type="PIRNR" id="PIRNR000139"/>
    </source>
</evidence>
<evidence type="ECO:0000256" key="2">
    <source>
        <dbReference type="ARBA" id="ARBA00022723"/>
    </source>
</evidence>
<dbReference type="GO" id="GO:0051539">
    <property type="term" value="F:4 iron, 4 sulfur cluster binding"/>
    <property type="evidence" value="ECO:0007669"/>
    <property type="project" value="UniProtKB-UniRule"/>
</dbReference>
<reference evidence="8 9" key="1">
    <citation type="submission" date="2016-09" db="EMBL/GenBank/DDBJ databases">
        <title>Acidihalobacter prosperus V6 (DSM14174).</title>
        <authorList>
            <person name="Khaleque H.N."/>
            <person name="Ramsay J.P."/>
            <person name="Murphy R.J.T."/>
            <person name="Kaksonen A.H."/>
            <person name="Boxall N.J."/>
            <person name="Watkin E.L.J."/>
        </authorList>
    </citation>
    <scope>NUCLEOTIDE SEQUENCE [LARGE SCALE GENOMIC DNA]</scope>
    <source>
        <strain evidence="8 9">V6</strain>
    </source>
</reference>
<protein>
    <recommendedName>
        <fullName evidence="6">Glycolate oxidase iron-sulfur subunit</fullName>
        <ecNumber evidence="6">1.1.99.14</ecNumber>
    </recommendedName>
</protein>
<keyword evidence="2 6" id="KW-0479">Metal-binding</keyword>
<feature type="domain" description="4Fe-4S ferredoxin-type" evidence="7">
    <location>
        <begin position="14"/>
        <end position="43"/>
    </location>
</feature>
<keyword evidence="9" id="KW-1185">Reference proteome</keyword>
<dbReference type="InterPro" id="IPR004017">
    <property type="entry name" value="Cys_rich_dom"/>
</dbReference>
<dbReference type="GO" id="GO:0019154">
    <property type="term" value="F:glycolate dehydrogenase activity"/>
    <property type="evidence" value="ECO:0007669"/>
    <property type="project" value="UniProtKB-EC"/>
</dbReference>
<keyword evidence="6" id="KW-0813">Transport</keyword>
<dbReference type="InterPro" id="IPR017900">
    <property type="entry name" value="4Fe4S_Fe_S_CS"/>
</dbReference>
<keyword evidence="3" id="KW-0677">Repeat</keyword>
<dbReference type="Gene3D" id="1.10.1060.10">
    <property type="entry name" value="Alpha-helical ferredoxin"/>
    <property type="match status" value="1"/>
</dbReference>
<evidence type="ECO:0000256" key="5">
    <source>
        <dbReference type="ARBA" id="ARBA00023014"/>
    </source>
</evidence>
<dbReference type="InterPro" id="IPR012257">
    <property type="entry name" value="Glc_ox_4Fe-4S"/>
</dbReference>
<dbReference type="PIRSF" id="PIRSF000139">
    <property type="entry name" value="Glc_ox_4Fe-4S"/>
    <property type="match status" value="1"/>
</dbReference>
<sequence>MSPRLPPDASLPHPERFLATDSCVQCGLCLPHCPTYLQSRQEPDSPRGRISLIQALARGAIKADARVIEHLDGCLVCRACEDMCPSRVPYASLIDAVRSELAGNTRPAGPQPLESRVLRQFTRSRKLRRLVYAALRFWQDSGVDRWGTQFADALPAGLGRLHSLMPKLQKTPLIDMDAQTGMDSSFDEDTDKPTVQLFTGCAGEVFDRATLLSAHTVLMYLGYRVVVPEAQTCCGALPLHAGDETSAQALAQTNLAAFTPTLPILSTASGCGATLKDMVSWHGNAAAPLAHATQDICSFLLTADWSGIAWPKTDLRVAVHTPCSLRRVLHADSDVLALLARIPGVNTYEIARNDQCCGAAGRYMLDHPEMADTLVADKVADIARTAPDCVVSTNIGCSLHLQAALRRAGHEVEVVHPVTLIARLLPPLATTNDVA</sequence>
<keyword evidence="5 6" id="KW-0411">Iron-sulfur</keyword>
<dbReference type="EC" id="1.1.99.14" evidence="6"/>
<dbReference type="Pfam" id="PF02754">
    <property type="entry name" value="CCG"/>
    <property type="match status" value="2"/>
</dbReference>
<dbReference type="GO" id="GO:0046872">
    <property type="term" value="F:metal ion binding"/>
    <property type="evidence" value="ECO:0007669"/>
    <property type="project" value="UniProtKB-UniRule"/>
</dbReference>
<dbReference type="InterPro" id="IPR017896">
    <property type="entry name" value="4Fe4S_Fe-S-bd"/>
</dbReference>
<dbReference type="PROSITE" id="PS00198">
    <property type="entry name" value="4FE4S_FER_1"/>
    <property type="match status" value="1"/>
</dbReference>
<keyword evidence="6" id="KW-0249">Electron transport</keyword>
<accession>A0A1D8KAQ0</accession>
<keyword evidence="4 6" id="KW-0408">Iron</keyword>
<dbReference type="EMBL" id="CP017448">
    <property type="protein sequence ID" value="AOV18050.1"/>
    <property type="molecule type" value="Genomic_DNA"/>
</dbReference>
<dbReference type="SUPFAM" id="SSF46548">
    <property type="entry name" value="alpha-helical ferredoxin"/>
    <property type="match status" value="1"/>
</dbReference>
<feature type="domain" description="4Fe-4S ferredoxin-type" evidence="7">
    <location>
        <begin position="64"/>
        <end position="94"/>
    </location>
</feature>
<comment type="catalytic activity">
    <reaction evidence="6">
        <text>glycolate + A = glyoxylate + AH2</text>
        <dbReference type="Rhea" id="RHEA:21264"/>
        <dbReference type="ChEBI" id="CHEBI:13193"/>
        <dbReference type="ChEBI" id="CHEBI:17499"/>
        <dbReference type="ChEBI" id="CHEBI:29805"/>
        <dbReference type="ChEBI" id="CHEBI:36655"/>
        <dbReference type="EC" id="1.1.99.14"/>
    </reaction>
</comment>
<dbReference type="PANTHER" id="PTHR32479:SF17">
    <property type="entry name" value="GLYCOLATE OXIDASE IRON-SULFUR SUBUNIT"/>
    <property type="match status" value="1"/>
</dbReference>
<organism evidence="8 9">
    <name type="scientific">Acidihalobacter aeolianus</name>
    <dbReference type="NCBI Taxonomy" id="2792603"/>
    <lineage>
        <taxon>Bacteria</taxon>
        <taxon>Pseudomonadati</taxon>
        <taxon>Pseudomonadota</taxon>
        <taxon>Gammaproteobacteria</taxon>
        <taxon>Chromatiales</taxon>
        <taxon>Ectothiorhodospiraceae</taxon>
        <taxon>Acidihalobacter</taxon>
    </lineage>
</organism>
<dbReference type="AlphaFoldDB" id="A0A1D8KAQ0"/>
<comment type="catalytic activity">
    <reaction evidence="6">
        <text>(R)-lactate + A = pyruvate + AH2</text>
        <dbReference type="Rhea" id="RHEA:15089"/>
        <dbReference type="ChEBI" id="CHEBI:13193"/>
        <dbReference type="ChEBI" id="CHEBI:15361"/>
        <dbReference type="ChEBI" id="CHEBI:16004"/>
        <dbReference type="ChEBI" id="CHEBI:17499"/>
    </reaction>
</comment>
<evidence type="ECO:0000256" key="3">
    <source>
        <dbReference type="ARBA" id="ARBA00022737"/>
    </source>
</evidence>
<gene>
    <name evidence="8" type="ORF">BJI67_14145</name>
</gene>
<dbReference type="PANTHER" id="PTHR32479">
    <property type="entry name" value="GLYCOLATE OXIDASE IRON-SULFUR SUBUNIT"/>
    <property type="match status" value="1"/>
</dbReference>
<proteinExistence type="predicted"/>
<evidence type="ECO:0000256" key="1">
    <source>
        <dbReference type="ARBA" id="ARBA00022485"/>
    </source>
</evidence>
<comment type="cofactor">
    <cofactor evidence="6">
        <name>[4Fe-4S] cluster</name>
        <dbReference type="ChEBI" id="CHEBI:49883"/>
    </cofactor>
    <text evidence="6">Binds 2 [4Fe-4S] clusters.</text>
</comment>
<evidence type="ECO:0000313" key="9">
    <source>
        <dbReference type="Proteomes" id="UP000095342"/>
    </source>
</evidence>
<comment type="function">
    <text evidence="6">Component of a complex that catalyzes the oxidation of glycolate to glyoxylate.</text>
</comment>
<dbReference type="Pfam" id="PF13183">
    <property type="entry name" value="Fer4_8"/>
    <property type="match status" value="1"/>
</dbReference>
<dbReference type="KEGG" id="aaeo:BJI67_14145"/>
<dbReference type="Proteomes" id="UP000095342">
    <property type="component" value="Chromosome"/>
</dbReference>
<dbReference type="InterPro" id="IPR009051">
    <property type="entry name" value="Helical_ferredxn"/>
</dbReference>
<dbReference type="PROSITE" id="PS51379">
    <property type="entry name" value="4FE4S_FER_2"/>
    <property type="match status" value="2"/>
</dbReference>
<evidence type="ECO:0000256" key="4">
    <source>
        <dbReference type="ARBA" id="ARBA00023004"/>
    </source>
</evidence>
<name>A0A1D8KAQ0_9GAMM</name>
<evidence type="ECO:0000259" key="7">
    <source>
        <dbReference type="PROSITE" id="PS51379"/>
    </source>
</evidence>
<keyword evidence="1 6" id="KW-0004">4Fe-4S</keyword>